<dbReference type="PANTHER" id="PTHR31609">
    <property type="entry name" value="YDJC DEACETYLASE FAMILY MEMBER"/>
    <property type="match status" value="1"/>
</dbReference>
<dbReference type="NCBIfam" id="TIGR03473">
    <property type="entry name" value="HpnK"/>
    <property type="match status" value="1"/>
</dbReference>
<evidence type="ECO:0000256" key="1">
    <source>
        <dbReference type="ARBA" id="ARBA00001946"/>
    </source>
</evidence>
<dbReference type="STRING" id="153496.A0U89_11145"/>
<dbReference type="PANTHER" id="PTHR31609:SF1">
    <property type="entry name" value="CARBOHYDRATE DEACETYLASE"/>
    <property type="match status" value="1"/>
</dbReference>
<evidence type="ECO:0000313" key="6">
    <source>
        <dbReference type="EMBL" id="AOX17611.1"/>
    </source>
</evidence>
<keyword evidence="5" id="KW-0119">Carbohydrate metabolism</keyword>
<reference evidence="6 7" key="1">
    <citation type="journal article" date="2016" name="Microb. Cell Fact.">
        <title>Dissection of exopolysaccharide biosynthesis in Kozakia baliensis.</title>
        <authorList>
            <person name="Brandt J.U."/>
            <person name="Jakob F."/>
            <person name="Behr J."/>
            <person name="Geissler A.J."/>
            <person name="Vogel R.F."/>
        </authorList>
    </citation>
    <scope>NUCLEOTIDE SEQUENCE [LARGE SCALE GENOMIC DNA]</scope>
    <source>
        <strain evidence="6 7">DSM 14400</strain>
    </source>
</reference>
<dbReference type="AlphaFoldDB" id="A0A1D8UVE1"/>
<dbReference type="GO" id="GO:0019213">
    <property type="term" value="F:deacetylase activity"/>
    <property type="evidence" value="ECO:0007669"/>
    <property type="project" value="TreeGrafter"/>
</dbReference>
<dbReference type="Gene3D" id="3.20.20.370">
    <property type="entry name" value="Glycoside hydrolase/deacetylase"/>
    <property type="match status" value="1"/>
</dbReference>
<keyword evidence="7" id="KW-1185">Reference proteome</keyword>
<dbReference type="RefSeq" id="WP_070403180.1">
    <property type="nucleotide sequence ID" value="NZ_BJVW01000001.1"/>
</dbReference>
<protein>
    <submittedName>
        <fullName evidence="6">PTS cellobiose transporter</fullName>
    </submittedName>
</protein>
<organism evidence="6 7">
    <name type="scientific">Kozakia baliensis</name>
    <dbReference type="NCBI Taxonomy" id="153496"/>
    <lineage>
        <taxon>Bacteria</taxon>
        <taxon>Pseudomonadati</taxon>
        <taxon>Pseudomonadota</taxon>
        <taxon>Alphaproteobacteria</taxon>
        <taxon>Acetobacterales</taxon>
        <taxon>Acetobacteraceae</taxon>
        <taxon>Kozakia</taxon>
    </lineage>
</organism>
<accession>A0A1D8UVE1</accession>
<proteinExistence type="predicted"/>
<dbReference type="InterPro" id="IPR006879">
    <property type="entry name" value="YdjC-like"/>
</dbReference>
<dbReference type="Proteomes" id="UP000179145">
    <property type="component" value="Chromosome"/>
</dbReference>
<dbReference type="GO" id="GO:0005975">
    <property type="term" value="P:carbohydrate metabolic process"/>
    <property type="evidence" value="ECO:0007669"/>
    <property type="project" value="InterPro"/>
</dbReference>
<dbReference type="GO" id="GO:0016787">
    <property type="term" value="F:hydrolase activity"/>
    <property type="evidence" value="ECO:0007669"/>
    <property type="project" value="UniProtKB-KW"/>
</dbReference>
<dbReference type="InterPro" id="IPR011330">
    <property type="entry name" value="Glyco_hydro/deAcase_b/a-brl"/>
</dbReference>
<dbReference type="KEGG" id="kba:A0U89_11145"/>
<sequence>MRQLIVSADDFGMSEEVNEAIEIAHRDGLLSTASLMVAGPASADAVRRAKRLPNLRVGLHLVVIEGETTLPGAAISSIATPDNQFGTSQLGLGIEYFFRPSARRALRREIEAQFRAFKASGLSLDHANAHKHMHLHPTVGRFLIESGLRHGLRHVRTPLEPPEPIKAVELHFDSLGDAALRRWCGVLRHQIRKAGMTTNDWCFGIAWSGHMSAGRVAGLAENLPSGLSEIYFHPATAKNAHLQALMPDYDHVGELDALVSPLFRNAVKRGNVELVGWDGAPVRT</sequence>
<keyword evidence="2" id="KW-0479">Metal-binding</keyword>
<evidence type="ECO:0000256" key="3">
    <source>
        <dbReference type="ARBA" id="ARBA00022801"/>
    </source>
</evidence>
<dbReference type="SUPFAM" id="SSF88713">
    <property type="entry name" value="Glycoside hydrolase/deacetylase"/>
    <property type="match status" value="1"/>
</dbReference>
<keyword evidence="3" id="KW-0378">Hydrolase</keyword>
<dbReference type="Pfam" id="PF04794">
    <property type="entry name" value="YdjC"/>
    <property type="match status" value="1"/>
</dbReference>
<comment type="cofactor">
    <cofactor evidence="1">
        <name>Mg(2+)</name>
        <dbReference type="ChEBI" id="CHEBI:18420"/>
    </cofactor>
</comment>
<evidence type="ECO:0000256" key="5">
    <source>
        <dbReference type="ARBA" id="ARBA00023277"/>
    </source>
</evidence>
<dbReference type="CDD" id="cd10804">
    <property type="entry name" value="YdjC_HpnK_like"/>
    <property type="match status" value="1"/>
</dbReference>
<evidence type="ECO:0000256" key="4">
    <source>
        <dbReference type="ARBA" id="ARBA00022842"/>
    </source>
</evidence>
<evidence type="ECO:0000313" key="7">
    <source>
        <dbReference type="Proteomes" id="UP000179145"/>
    </source>
</evidence>
<dbReference type="GO" id="GO:0046872">
    <property type="term" value="F:metal ion binding"/>
    <property type="evidence" value="ECO:0007669"/>
    <property type="project" value="UniProtKB-KW"/>
</dbReference>
<evidence type="ECO:0000256" key="2">
    <source>
        <dbReference type="ARBA" id="ARBA00022723"/>
    </source>
</evidence>
<gene>
    <name evidence="6" type="ORF">A0U89_11145</name>
</gene>
<keyword evidence="4" id="KW-0460">Magnesium</keyword>
<dbReference type="EMBL" id="CP014674">
    <property type="protein sequence ID" value="AOX17611.1"/>
    <property type="molecule type" value="Genomic_DNA"/>
</dbReference>
<name>A0A1D8UVE1_9PROT</name>
<dbReference type="InterPro" id="IPR017836">
    <property type="entry name" value="Hopanoid_biosynth-assoc_HpnK"/>
</dbReference>
<dbReference type="OrthoDB" id="9774177at2"/>
<dbReference type="eggNOG" id="COG3394">
    <property type="taxonomic scope" value="Bacteria"/>
</dbReference>